<dbReference type="EMBL" id="AWXZ01000039">
    <property type="protein sequence ID" value="ESR23032.1"/>
    <property type="molecule type" value="Genomic_DNA"/>
</dbReference>
<dbReference type="PANTHER" id="PTHR13604:SF0">
    <property type="entry name" value="ABASIC SITE PROCESSING PROTEIN HMCES"/>
    <property type="match status" value="1"/>
</dbReference>
<evidence type="ECO:0000256" key="7">
    <source>
        <dbReference type="ARBA" id="ARBA00023239"/>
    </source>
</evidence>
<comment type="similarity">
    <text evidence="1 8">Belongs to the SOS response-associated peptidase family.</text>
</comment>
<name>V4QTF1_9HYPH</name>
<evidence type="ECO:0000313" key="9">
    <source>
        <dbReference type="EMBL" id="ESR23032.1"/>
    </source>
</evidence>
<evidence type="ECO:0000256" key="4">
    <source>
        <dbReference type="ARBA" id="ARBA00022801"/>
    </source>
</evidence>
<evidence type="ECO:0000256" key="8">
    <source>
        <dbReference type="RuleBase" id="RU364100"/>
    </source>
</evidence>
<keyword evidence="6" id="KW-0238">DNA-binding</keyword>
<dbReference type="Proteomes" id="UP000017819">
    <property type="component" value="Unassembled WGS sequence"/>
</dbReference>
<keyword evidence="4 8" id="KW-0378">Hydrolase</keyword>
<evidence type="ECO:0000313" key="10">
    <source>
        <dbReference type="Proteomes" id="UP000017819"/>
    </source>
</evidence>
<dbReference type="GO" id="GO:0106300">
    <property type="term" value="P:protein-DNA covalent cross-linking repair"/>
    <property type="evidence" value="ECO:0007669"/>
    <property type="project" value="InterPro"/>
</dbReference>
<dbReference type="EC" id="3.4.-.-" evidence="8"/>
<dbReference type="PANTHER" id="PTHR13604">
    <property type="entry name" value="DC12-RELATED"/>
    <property type="match status" value="1"/>
</dbReference>
<proteinExistence type="inferred from homology"/>
<dbReference type="AlphaFoldDB" id="V4QTF1"/>
<evidence type="ECO:0000256" key="1">
    <source>
        <dbReference type="ARBA" id="ARBA00008136"/>
    </source>
</evidence>
<dbReference type="GO" id="GO:0003697">
    <property type="term" value="F:single-stranded DNA binding"/>
    <property type="evidence" value="ECO:0007669"/>
    <property type="project" value="InterPro"/>
</dbReference>
<protein>
    <recommendedName>
        <fullName evidence="8">Abasic site processing protein</fullName>
        <ecNumber evidence="8">3.4.-.-</ecNumber>
    </recommendedName>
</protein>
<evidence type="ECO:0000256" key="2">
    <source>
        <dbReference type="ARBA" id="ARBA00022670"/>
    </source>
</evidence>
<keyword evidence="10" id="KW-1185">Reference proteome</keyword>
<gene>
    <name evidence="9" type="ORF">N177_3100</name>
</gene>
<dbReference type="Gene3D" id="3.90.1680.10">
    <property type="entry name" value="SOS response associated peptidase-like"/>
    <property type="match status" value="1"/>
</dbReference>
<keyword evidence="2 8" id="KW-0645">Protease</keyword>
<evidence type="ECO:0000256" key="6">
    <source>
        <dbReference type="ARBA" id="ARBA00023125"/>
    </source>
</evidence>
<evidence type="ECO:0000256" key="3">
    <source>
        <dbReference type="ARBA" id="ARBA00022763"/>
    </source>
</evidence>
<keyword evidence="3" id="KW-0227">DNA damage</keyword>
<reference evidence="9 10" key="1">
    <citation type="journal article" date="2014" name="Genome Announc.">
        <title>Draft Genome Sequence of Lutibaculum baratangense Strain AMV1T, Isolated from a Mud Volcano in Andamans, India.</title>
        <authorList>
            <person name="Singh A."/>
            <person name="Sreenivas A."/>
            <person name="Sathyanarayana Reddy G."/>
            <person name="Pinnaka A.K."/>
            <person name="Shivaji S."/>
        </authorList>
    </citation>
    <scope>NUCLEOTIDE SEQUENCE [LARGE SCALE GENOMIC DNA]</scope>
    <source>
        <strain evidence="9 10">AMV1</strain>
    </source>
</reference>
<accession>V4QTF1</accession>
<dbReference type="Pfam" id="PF02586">
    <property type="entry name" value="SRAP"/>
    <property type="match status" value="1"/>
</dbReference>
<dbReference type="InterPro" id="IPR036590">
    <property type="entry name" value="SRAP-like"/>
</dbReference>
<comment type="caution">
    <text evidence="9">The sequence shown here is derived from an EMBL/GenBank/DDBJ whole genome shotgun (WGS) entry which is preliminary data.</text>
</comment>
<dbReference type="GO" id="GO:0016829">
    <property type="term" value="F:lyase activity"/>
    <property type="evidence" value="ECO:0007669"/>
    <property type="project" value="UniProtKB-KW"/>
</dbReference>
<dbReference type="SUPFAM" id="SSF143081">
    <property type="entry name" value="BB1717-like"/>
    <property type="match status" value="1"/>
</dbReference>
<dbReference type="GO" id="GO:0008233">
    <property type="term" value="F:peptidase activity"/>
    <property type="evidence" value="ECO:0007669"/>
    <property type="project" value="UniProtKB-KW"/>
</dbReference>
<organism evidence="9 10">
    <name type="scientific">Lutibaculum baratangense AMV1</name>
    <dbReference type="NCBI Taxonomy" id="631454"/>
    <lineage>
        <taxon>Bacteria</taxon>
        <taxon>Pseudomonadati</taxon>
        <taxon>Pseudomonadota</taxon>
        <taxon>Alphaproteobacteria</taxon>
        <taxon>Hyphomicrobiales</taxon>
        <taxon>Tepidamorphaceae</taxon>
        <taxon>Lutibaculum</taxon>
    </lineage>
</organism>
<dbReference type="GO" id="GO:0006508">
    <property type="term" value="P:proteolysis"/>
    <property type="evidence" value="ECO:0007669"/>
    <property type="project" value="UniProtKB-KW"/>
</dbReference>
<dbReference type="eggNOG" id="COG2135">
    <property type="taxonomic scope" value="Bacteria"/>
</dbReference>
<dbReference type="PATRIC" id="fig|631454.5.peg.3060"/>
<keyword evidence="5" id="KW-0190">Covalent protein-DNA linkage</keyword>
<sequence length="146" mass="16724">MTDVRDTRHPHWQRWLGPSCRCLVPATSFCEYRNTRPRRTSYWFALNESRPIFAFAGIWTTWHGPLGRGRTDPGGERLYAVLSTRANGVVATIHPESMPVILTTSEELDVWMRAEWEEARELQRPVPEDALTIVAHGTRQDPPKAA</sequence>
<keyword evidence="7" id="KW-0456">Lyase</keyword>
<evidence type="ECO:0000256" key="5">
    <source>
        <dbReference type="ARBA" id="ARBA00023124"/>
    </source>
</evidence>
<dbReference type="InterPro" id="IPR003738">
    <property type="entry name" value="SRAP"/>
</dbReference>